<evidence type="ECO:0000313" key="5">
    <source>
        <dbReference type="Proteomes" id="UP000527355"/>
    </source>
</evidence>
<dbReference type="InterPro" id="IPR012337">
    <property type="entry name" value="RNaseH-like_sf"/>
</dbReference>
<dbReference type="SUPFAM" id="SSF53098">
    <property type="entry name" value="Ribonuclease H-like"/>
    <property type="match status" value="2"/>
</dbReference>
<evidence type="ECO:0000259" key="3">
    <source>
        <dbReference type="PROSITE" id="PS50994"/>
    </source>
</evidence>
<dbReference type="CDD" id="cd09032">
    <property type="entry name" value="KH-I_N4BP1_like_rpt1"/>
    <property type="match status" value="1"/>
</dbReference>
<dbReference type="GO" id="GO:0005634">
    <property type="term" value="C:nucleus"/>
    <property type="evidence" value="ECO:0007669"/>
    <property type="project" value="TreeGrafter"/>
</dbReference>
<feature type="compositionally biased region" description="Polar residues" evidence="1">
    <location>
        <begin position="473"/>
        <end position="483"/>
    </location>
</feature>
<accession>A0A7J8APH9</accession>
<dbReference type="Pfam" id="PF11977">
    <property type="entry name" value="RNase_Zc3h12a"/>
    <property type="match status" value="1"/>
</dbReference>
<dbReference type="Pfam" id="PF23050">
    <property type="entry name" value="KH_N4BP1_1st"/>
    <property type="match status" value="1"/>
</dbReference>
<dbReference type="InterPro" id="IPR021869">
    <property type="entry name" value="RNase_Zc3h12_NYN"/>
</dbReference>
<dbReference type="InterPro" id="IPR051101">
    <property type="entry name" value="ZC3H12/N4BP1_RNase_Reg"/>
</dbReference>
<comment type="caution">
    <text evidence="4">The sequence shown here is derived from an EMBL/GenBank/DDBJ whole genome shotgun (WGS) entry which is preliminary data.</text>
</comment>
<feature type="compositionally biased region" description="Low complexity" evidence="1">
    <location>
        <begin position="671"/>
        <end position="689"/>
    </location>
</feature>
<dbReference type="InterPro" id="IPR001584">
    <property type="entry name" value="Integrase_cat-core"/>
</dbReference>
<dbReference type="InterPro" id="IPR043502">
    <property type="entry name" value="DNA/RNA_pol_sf"/>
</dbReference>
<dbReference type="PANTHER" id="PTHR12876:SF2">
    <property type="entry name" value="PROTEIN NYNRIN"/>
    <property type="match status" value="1"/>
</dbReference>
<name>A0A7J8APH9_MYOMY</name>
<dbReference type="InterPro" id="IPR041588">
    <property type="entry name" value="Integrase_H2C2"/>
</dbReference>
<dbReference type="InterPro" id="IPR036397">
    <property type="entry name" value="RNaseH_sf"/>
</dbReference>
<dbReference type="GO" id="GO:0015074">
    <property type="term" value="P:DNA integration"/>
    <property type="evidence" value="ECO:0007669"/>
    <property type="project" value="InterPro"/>
</dbReference>
<evidence type="ECO:0000313" key="4">
    <source>
        <dbReference type="EMBL" id="KAF6388149.1"/>
    </source>
</evidence>
<dbReference type="Gene3D" id="3.40.50.11980">
    <property type="match status" value="1"/>
</dbReference>
<protein>
    <submittedName>
        <fullName evidence="4">NYN domain and retroviral integrase containing</fullName>
    </submittedName>
</protein>
<sequence>MLLAGGDPPAQEWVMVQTKSKPRVQRQRLQVQRIFRIKLNAFQSRPDSPNFWLQLEGPRENMGKAKEYLKGLCNPELWKEVRYPPALHCAFLGAQGLFLDCLCWSTQAYLVPGPTGSLMVGGLTESFIMTQNWLEELVGRLRWGPAPVCTPRGIWEAEVTRAFGALIWIRGDQYAGDLLQLPPAVQELLLSLVRDAAGKEDIIEWLGRLGTSNARSDPEVLICPPQQQKEGSAMTSVGDGPGPLLEMRTLQNGNTEDSKRLTSLGASPGQKAQQETANQLVRVGSNSQGGTDSIHKEGPVPAAGSQDPANHSQALAQQRQLQRVEDKLSFQPPVTTLGVCPSWKAWAPGPAFGPLWPGTIATTFWRINELHSLHLAWLLSQACFSFPFWQRPLGPIQFKLPGQSPLPLNLEWKQKELVPLPSVESPDGGPGGEADLQNCPRPETPPKVMSLLVVSGGSGIKGKASPGLPQVGPSLTSTPQLQAGSELGDQGSVQWDCKGPEEGPLPAPPTGQGVPTAQGRAMGQGEPTAESVPDTQTVPETLEVPVAAAVPTAQTPPQNQVLSAAPKVPTVQMMPAGHTEPAAPKVPTAQMMPAGHTEPAAPKVPSAPTKPAVHGGPTAQKAAVGQPAPAAQTVPATPKTLTAQKIPVAKTSPAGPKAPKAQTGPVAKTGSAAPKLPATPKASTAPKASRAPKTPAAQKALTDPGPAVDAAKLLREAQPSSRGSASSPKGQGEARRQGLQPCSTAAPSSKHQPQVGGLLAAPEGTPRQPPRQPQANSTVTSFQRYHEALNTPFELNLSGEPGNQGLRRVVVDGSSVAMVHGLQHFFSCRGIAMAVQYFWNRGHREVTVFVPTWQLKKNRRVRESHFLTKLHSLKMLSITPSQLENGKKITTYDYRFMVKLAEETDGIIVTNEQLHILMNNSKKLMVKDRLLPFTFAGNLFMVPDDPLGRDGPTLDEFLRKPNRLDTDIGNFLKVWKALPPSSARISELSDTANSGPLESPQKVEEVREEKEERQDEEPELRERQDEEQREGQDTQGPAEEEDQDSSLASVFKSECPTLSEEILRCLSLHDPLDEALDIDLLPVVASPSLGIPWDGKAPCQQVLAHLAQMTIPRNFTALSFFMGFMDSHREVIPDYEALVGPLHSLLKQKPDWQWDQEHEKAFLALKRALVSALCLKAPDSQLPFYLEVMVSQVALTATVYQENSGRKHLIAYTSKPLLPDEESEGPQSGGDSPYAVAWALKHFSRCIGDIPVVLDLSYAARTTVDSEPWEDRRLSKAWLIRWALLVQDKGKRALELTLLQGLLGENRLLTPSSSMPRFFQILPPFSDLSTFVCIHMSGYCFYREDEWCAGFGLYVLSPTSPPVSLSFSCSPYTPTYAHLAAVACGLERFSQSHYPVVFLTHCHWVFSVLWELLPLWRARGFLSSDGSPLPHPSLLSYIISLTSGLPSLPFIYRTSYRGSLFAVTVDNLAKEGAQGGGEFWNLPTDVPVPIVSPHTMGKRPNLLALQLSDSTLADVIAKLRAGQKLSSSSPFSSASNSLSLDQESGLLLFKGDKKPKVWVVPRQLRRDLIFSVHDLPVGAHQRPEETYKKLRLLGWWPGMQEHVRNYCRSCLFCIPRNLLGNELKVIESLWPLRSTAPWSNLQIEVVGPVTVSEEGHKHVLIVADPNTRWVEAFPLKPYTHMAVAQVLLQHVFARWGVPVRLEATQGPQFARHVLVSCGLALGAQATSLSRDLQFPCLTSSGAYWEFKRALKEFIFLHGKKWAASLPLLHLAFRASSPQATPFQILTGGQERLMGPLWWEMSSANIEGLKMDVFLLQLTGELLELHWRMADKVSEKVENRRFKRESQEKEWNVGDQVLLLSLPRNGSSAKWVGPFYIGDRLSLSLYRVWGFPTPEKLGCIYPSSLMKSFAKSGTPLSFKLLEQ</sequence>
<dbReference type="PROSITE" id="PS50879">
    <property type="entry name" value="RNASE_H_1"/>
    <property type="match status" value="1"/>
</dbReference>
<feature type="compositionally biased region" description="Basic and acidic residues" evidence="1">
    <location>
        <begin position="1020"/>
        <end position="1032"/>
    </location>
</feature>
<reference evidence="4 5" key="1">
    <citation type="journal article" date="2020" name="Nature">
        <title>Six reference-quality genomes reveal evolution of bat adaptations.</title>
        <authorList>
            <person name="Jebb D."/>
            <person name="Huang Z."/>
            <person name="Pippel M."/>
            <person name="Hughes G.M."/>
            <person name="Lavrichenko K."/>
            <person name="Devanna P."/>
            <person name="Winkler S."/>
            <person name="Jermiin L.S."/>
            <person name="Skirmuntt E.C."/>
            <person name="Katzourakis A."/>
            <person name="Burkitt-Gray L."/>
            <person name="Ray D.A."/>
            <person name="Sullivan K.A.M."/>
            <person name="Roscito J.G."/>
            <person name="Kirilenko B.M."/>
            <person name="Davalos L.M."/>
            <person name="Corthals A.P."/>
            <person name="Power M.L."/>
            <person name="Jones G."/>
            <person name="Ransome R.D."/>
            <person name="Dechmann D.K.N."/>
            <person name="Locatelli A.G."/>
            <person name="Puechmaille S.J."/>
            <person name="Fedrigo O."/>
            <person name="Jarvis E.D."/>
            <person name="Hiller M."/>
            <person name="Vernes S.C."/>
            <person name="Myers E.W."/>
            <person name="Teeling E.C."/>
        </authorList>
    </citation>
    <scope>NUCLEOTIDE SEQUENCE [LARGE SCALE GENOMIC DNA]</scope>
    <source>
        <strain evidence="4">MMyoMyo1</strain>
        <tissue evidence="4">Flight muscle</tissue>
    </source>
</reference>
<dbReference type="Gene3D" id="3.30.420.10">
    <property type="entry name" value="Ribonuclease H-like superfamily/Ribonuclease H"/>
    <property type="match status" value="2"/>
</dbReference>
<feature type="compositionally biased region" description="Polar residues" evidence="1">
    <location>
        <begin position="718"/>
        <end position="729"/>
    </location>
</feature>
<feature type="compositionally biased region" description="Polar residues" evidence="1">
    <location>
        <begin position="270"/>
        <end position="291"/>
    </location>
</feature>
<dbReference type="Pfam" id="PF17921">
    <property type="entry name" value="Integrase_H2C2"/>
    <property type="match status" value="1"/>
</dbReference>
<feature type="region of interest" description="Disordered" evidence="1">
    <location>
        <begin position="420"/>
        <end position="448"/>
    </location>
</feature>
<dbReference type="Pfam" id="PF17919">
    <property type="entry name" value="RT_RNaseH_2"/>
    <property type="match status" value="1"/>
</dbReference>
<dbReference type="CDD" id="cd22477">
    <property type="entry name" value="KH-I_NYNRIN_like"/>
    <property type="match status" value="1"/>
</dbReference>
<dbReference type="InterPro" id="IPR041577">
    <property type="entry name" value="RT_RNaseH_2"/>
</dbReference>
<evidence type="ECO:0000259" key="2">
    <source>
        <dbReference type="PROSITE" id="PS50879"/>
    </source>
</evidence>
<dbReference type="Gene3D" id="3.30.70.270">
    <property type="match status" value="1"/>
</dbReference>
<gene>
    <name evidence="4" type="ORF">mMyoMyo1_014289</name>
</gene>
<dbReference type="VEuPathDB" id="HostDB:GeneID_118678559"/>
<feature type="compositionally biased region" description="Polar residues" evidence="1">
    <location>
        <begin position="740"/>
        <end position="752"/>
    </location>
</feature>
<evidence type="ECO:0000256" key="1">
    <source>
        <dbReference type="SAM" id="MobiDB-lite"/>
    </source>
</evidence>
<dbReference type="InterPro" id="IPR043128">
    <property type="entry name" value="Rev_trsase/Diguanyl_cyclase"/>
</dbReference>
<dbReference type="Proteomes" id="UP000527355">
    <property type="component" value="Unassembled WGS sequence"/>
</dbReference>
<dbReference type="GO" id="GO:0004523">
    <property type="term" value="F:RNA-DNA hybrid ribonuclease activity"/>
    <property type="evidence" value="ECO:0007669"/>
    <property type="project" value="InterPro"/>
</dbReference>
<dbReference type="PROSITE" id="PS50994">
    <property type="entry name" value="INTEGRASE"/>
    <property type="match status" value="1"/>
</dbReference>
<feature type="domain" description="RNase H type-1" evidence="2">
    <location>
        <begin position="1328"/>
        <end position="1474"/>
    </location>
</feature>
<feature type="region of interest" description="Disordered" evidence="1">
    <location>
        <begin position="986"/>
        <end position="1049"/>
    </location>
</feature>
<dbReference type="SUPFAM" id="SSF56672">
    <property type="entry name" value="DNA/RNA polymerases"/>
    <property type="match status" value="1"/>
</dbReference>
<organism evidence="4 5">
    <name type="scientific">Myotis myotis</name>
    <name type="common">Greater mouse-eared bat</name>
    <name type="synonym">Vespertilio myotis</name>
    <dbReference type="NCBI Taxonomy" id="51298"/>
    <lineage>
        <taxon>Eukaryota</taxon>
        <taxon>Metazoa</taxon>
        <taxon>Chordata</taxon>
        <taxon>Craniata</taxon>
        <taxon>Vertebrata</taxon>
        <taxon>Euteleostomi</taxon>
        <taxon>Mammalia</taxon>
        <taxon>Eutheria</taxon>
        <taxon>Laurasiatheria</taxon>
        <taxon>Chiroptera</taxon>
        <taxon>Yangochiroptera</taxon>
        <taxon>Vespertilionidae</taxon>
        <taxon>Myotis</taxon>
    </lineage>
</organism>
<feature type="domain" description="Integrase catalytic" evidence="3">
    <location>
        <begin position="1633"/>
        <end position="1754"/>
    </location>
</feature>
<dbReference type="OrthoDB" id="10047254at2759"/>
<dbReference type="Pfam" id="PF23052">
    <property type="entry name" value="KH_N4BP1_2nd"/>
    <property type="match status" value="1"/>
</dbReference>
<dbReference type="InterPro" id="IPR056629">
    <property type="entry name" value="KH_N4BP1_1st"/>
</dbReference>
<feature type="compositionally biased region" description="Basic and acidic residues" evidence="1">
    <location>
        <begin position="1001"/>
        <end position="1013"/>
    </location>
</feature>
<dbReference type="InterPro" id="IPR002156">
    <property type="entry name" value="RNaseH_domain"/>
</dbReference>
<feature type="compositionally biased region" description="Polar residues" evidence="1">
    <location>
        <begin position="225"/>
        <end position="235"/>
    </location>
</feature>
<keyword evidence="5" id="KW-1185">Reference proteome</keyword>
<feature type="region of interest" description="Disordered" evidence="1">
    <location>
        <begin position="462"/>
        <end position="535"/>
    </location>
</feature>
<dbReference type="FunFam" id="3.40.50.11980:FF:000001">
    <property type="entry name" value="ZC3H12A isoform 1"/>
    <property type="match status" value="1"/>
</dbReference>
<dbReference type="Gene3D" id="1.10.340.70">
    <property type="match status" value="1"/>
</dbReference>
<feature type="region of interest" description="Disordered" evidence="1">
    <location>
        <begin position="224"/>
        <end position="314"/>
    </location>
</feature>
<dbReference type="GO" id="GO:0003729">
    <property type="term" value="F:mRNA binding"/>
    <property type="evidence" value="ECO:0007669"/>
    <property type="project" value="TreeGrafter"/>
</dbReference>
<dbReference type="InterPro" id="IPR056630">
    <property type="entry name" value="KH_N4BP1_2nd"/>
</dbReference>
<feature type="compositionally biased region" description="Low complexity" evidence="1">
    <location>
        <begin position="619"/>
        <end position="640"/>
    </location>
</feature>
<dbReference type="PANTHER" id="PTHR12876">
    <property type="entry name" value="N4BP1-RELATED"/>
    <property type="match status" value="1"/>
</dbReference>
<dbReference type="EMBL" id="JABWUV010000001">
    <property type="protein sequence ID" value="KAF6388149.1"/>
    <property type="molecule type" value="Genomic_DNA"/>
</dbReference>
<dbReference type="GO" id="GO:0036464">
    <property type="term" value="C:cytoplasmic ribonucleoprotein granule"/>
    <property type="evidence" value="ECO:0007669"/>
    <property type="project" value="TreeGrafter"/>
</dbReference>
<feature type="region of interest" description="Disordered" evidence="1">
    <location>
        <begin position="574"/>
        <end position="704"/>
    </location>
</feature>
<proteinExistence type="predicted"/>
<dbReference type="CDD" id="cd18728">
    <property type="entry name" value="PIN_N4BP1-like"/>
    <property type="match status" value="1"/>
</dbReference>
<feature type="region of interest" description="Disordered" evidence="1">
    <location>
        <begin position="716"/>
        <end position="780"/>
    </location>
</feature>